<dbReference type="GeneID" id="92037946"/>
<dbReference type="PANTHER" id="PTHR31252:SF11">
    <property type="entry name" value="DUF4419 DOMAIN-CONTAINING PROTEIN"/>
    <property type="match status" value="1"/>
</dbReference>
<sequence length="365" mass="40701">MPVTIRPSSHRAEPIHSHIEEDEFATTPNQILTGADHGYKSDEDRGDILASSFGPSDDKLNQLPEGEMVIASKNGLITAAAEAYSKHHHLVIRPEDIWIAITTQLRFYIKGHAEELRHLMVPHEGRKELEVKVGSLEQARDVPYVVQQFEGLLEKNVLDPSLVQWFLPDFSTTTPDDVTVASIVAMGAYSAYFSFWIDAVCGIPSVTLLGEHADYEKILHRLDRLCEFGEEPTQFCAQLRPILRRCVRSFDAPEDDAIKEFWNNICTIHAMGCGGTEHYYTSWITAFCFWQARGEKTTYHSLVPVGLRCMGVPVAKMILLAGSVAMGCSKSGEVTTSGHEALDTLQPQLGFMYEKKGASLDKDDD</sequence>
<dbReference type="RefSeq" id="XP_066674659.1">
    <property type="nucleotide sequence ID" value="XM_066804886.1"/>
</dbReference>
<dbReference type="Pfam" id="PF14388">
    <property type="entry name" value="DUF4419"/>
    <property type="match status" value="1"/>
</dbReference>
<dbReference type="InterPro" id="IPR025533">
    <property type="entry name" value="DUF4419"/>
</dbReference>
<reference evidence="1 2" key="1">
    <citation type="submission" date="2023-01" db="EMBL/GenBank/DDBJ databases">
        <title>Analysis of 21 Apiospora genomes using comparative genomics revels a genus with tremendous synthesis potential of carbohydrate active enzymes and secondary metabolites.</title>
        <authorList>
            <person name="Sorensen T."/>
        </authorList>
    </citation>
    <scope>NUCLEOTIDE SEQUENCE [LARGE SCALE GENOMIC DNA]</scope>
    <source>
        <strain evidence="1 2">CBS 114990</strain>
    </source>
</reference>
<proteinExistence type="predicted"/>
<dbReference type="Proteomes" id="UP001433268">
    <property type="component" value="Unassembled WGS sequence"/>
</dbReference>
<name>A0ABR1XB60_9PEZI</name>
<protein>
    <submittedName>
        <fullName evidence="1">Uncharacterized protein</fullName>
    </submittedName>
</protein>
<keyword evidence="2" id="KW-1185">Reference proteome</keyword>
<organism evidence="1 2">
    <name type="scientific">Apiospora hydei</name>
    <dbReference type="NCBI Taxonomy" id="1337664"/>
    <lineage>
        <taxon>Eukaryota</taxon>
        <taxon>Fungi</taxon>
        <taxon>Dikarya</taxon>
        <taxon>Ascomycota</taxon>
        <taxon>Pezizomycotina</taxon>
        <taxon>Sordariomycetes</taxon>
        <taxon>Xylariomycetidae</taxon>
        <taxon>Amphisphaeriales</taxon>
        <taxon>Apiosporaceae</taxon>
        <taxon>Apiospora</taxon>
    </lineage>
</organism>
<dbReference type="EMBL" id="JAQQWN010000002">
    <property type="protein sequence ID" value="KAK8093886.1"/>
    <property type="molecule type" value="Genomic_DNA"/>
</dbReference>
<comment type="caution">
    <text evidence="1">The sequence shown here is derived from an EMBL/GenBank/DDBJ whole genome shotgun (WGS) entry which is preliminary data.</text>
</comment>
<accession>A0ABR1XB60</accession>
<evidence type="ECO:0000313" key="1">
    <source>
        <dbReference type="EMBL" id="KAK8093886.1"/>
    </source>
</evidence>
<evidence type="ECO:0000313" key="2">
    <source>
        <dbReference type="Proteomes" id="UP001433268"/>
    </source>
</evidence>
<gene>
    <name evidence="1" type="ORF">PG997_000571</name>
</gene>
<dbReference type="PANTHER" id="PTHR31252">
    <property type="entry name" value="DUF4419 DOMAIN-CONTAINING PROTEIN"/>
    <property type="match status" value="1"/>
</dbReference>